<dbReference type="PANTHER" id="PTHR43124:SF10">
    <property type="entry name" value="PURINE EFFLUX PUMP PBUE"/>
    <property type="match status" value="1"/>
</dbReference>
<evidence type="ECO:0000259" key="7">
    <source>
        <dbReference type="PROSITE" id="PS50850"/>
    </source>
</evidence>
<dbReference type="CDD" id="cd17324">
    <property type="entry name" value="MFS_NepI_like"/>
    <property type="match status" value="1"/>
</dbReference>
<evidence type="ECO:0000256" key="6">
    <source>
        <dbReference type="SAM" id="Phobius"/>
    </source>
</evidence>
<organism evidence="8 9">
    <name type="scientific">Pseudoduganella lutea</name>
    <dbReference type="NCBI Taxonomy" id="321985"/>
    <lineage>
        <taxon>Bacteria</taxon>
        <taxon>Pseudomonadati</taxon>
        <taxon>Pseudomonadota</taxon>
        <taxon>Betaproteobacteria</taxon>
        <taxon>Burkholderiales</taxon>
        <taxon>Oxalobacteraceae</taxon>
        <taxon>Telluria group</taxon>
        <taxon>Pseudoduganella</taxon>
    </lineage>
</organism>
<feature type="transmembrane region" description="Helical" evidence="6">
    <location>
        <begin position="192"/>
        <end position="213"/>
    </location>
</feature>
<keyword evidence="5 6" id="KW-0472">Membrane</keyword>
<feature type="transmembrane region" description="Helical" evidence="6">
    <location>
        <begin position="166"/>
        <end position="186"/>
    </location>
</feature>
<evidence type="ECO:0000256" key="4">
    <source>
        <dbReference type="ARBA" id="ARBA00022989"/>
    </source>
</evidence>
<feature type="transmembrane region" description="Helical" evidence="6">
    <location>
        <begin position="274"/>
        <end position="293"/>
    </location>
</feature>
<dbReference type="InterPro" id="IPR036259">
    <property type="entry name" value="MFS_trans_sf"/>
</dbReference>
<dbReference type="PROSITE" id="PS50850">
    <property type="entry name" value="MFS"/>
    <property type="match status" value="1"/>
</dbReference>
<dbReference type="InterPro" id="IPR050189">
    <property type="entry name" value="MFS_Efflux_Transporters"/>
</dbReference>
<dbReference type="InterPro" id="IPR020846">
    <property type="entry name" value="MFS_dom"/>
</dbReference>
<evidence type="ECO:0000313" key="8">
    <source>
        <dbReference type="EMBL" id="QBE66816.1"/>
    </source>
</evidence>
<keyword evidence="4 6" id="KW-1133">Transmembrane helix</keyword>
<evidence type="ECO:0000256" key="2">
    <source>
        <dbReference type="ARBA" id="ARBA00022475"/>
    </source>
</evidence>
<dbReference type="AlphaFoldDB" id="A0A4P6L565"/>
<evidence type="ECO:0000313" key="9">
    <source>
        <dbReference type="Proteomes" id="UP000290637"/>
    </source>
</evidence>
<dbReference type="OrthoDB" id="7029536at2"/>
<dbReference type="PANTHER" id="PTHR43124">
    <property type="entry name" value="PURINE EFFLUX PUMP PBUE"/>
    <property type="match status" value="1"/>
</dbReference>
<feature type="transmembrane region" description="Helical" evidence="6">
    <location>
        <begin position="396"/>
        <end position="418"/>
    </location>
</feature>
<name>A0A4P6L565_9BURK</name>
<dbReference type="GO" id="GO:0022857">
    <property type="term" value="F:transmembrane transporter activity"/>
    <property type="evidence" value="ECO:0007669"/>
    <property type="project" value="InterPro"/>
</dbReference>
<evidence type="ECO:0000256" key="3">
    <source>
        <dbReference type="ARBA" id="ARBA00022692"/>
    </source>
</evidence>
<gene>
    <name evidence="8" type="ORF">EWM63_30795</name>
</gene>
<feature type="transmembrane region" description="Helical" evidence="6">
    <location>
        <begin position="369"/>
        <end position="390"/>
    </location>
</feature>
<feature type="domain" description="Major facilitator superfamily (MFS) profile" evidence="7">
    <location>
        <begin position="42"/>
        <end position="414"/>
    </location>
</feature>
<keyword evidence="9" id="KW-1185">Reference proteome</keyword>
<dbReference type="GO" id="GO:0005886">
    <property type="term" value="C:plasma membrane"/>
    <property type="evidence" value="ECO:0007669"/>
    <property type="project" value="UniProtKB-SubCell"/>
</dbReference>
<sequence length="428" mass="44915">MPACSNFSSNGITETPCRNPTDVQMAGIFRPHLNVGGFMDCRVLLLAVAVFFAGIDENVFIGILPGVSSSLAVDPSTAGQLTTVFSFAYGITALVVSSLPGQWATKRMLLAAMLAFMASNLIAALSPDFAFLLVSRVLMAACCALIAMQATRFAAELVPPEARGKAIGIIFMGISGSIVLGVPIGIEIERHHGWRAIFVAVTVSGLPLTWALWHRIPKGFAVKMPARPAGWRSSMQQPLLLAQLVSITMIGAHFTLFAYLAPYISSAFGAGGRLLTFAFLCFGTAGVAGAYLGGWCSDRFGRARALLLSPTLYLLSYLGIWLVQQSTAGFLVCLALWGCLSWTVSPVVQAFLLDASPKDAARSVGTNMAAMHFGVAAGGALGGAVLHWFGPGWLPAAGSALAAVASVLAFCATQSAIVREPPGLRERG</sequence>
<keyword evidence="2" id="KW-1003">Cell membrane</keyword>
<proteinExistence type="predicted"/>
<dbReference type="Gene3D" id="1.20.1250.20">
    <property type="entry name" value="MFS general substrate transporter like domains"/>
    <property type="match status" value="2"/>
</dbReference>
<feature type="transmembrane region" description="Helical" evidence="6">
    <location>
        <begin position="77"/>
        <end position="96"/>
    </location>
</feature>
<reference evidence="8 9" key="1">
    <citation type="submission" date="2019-02" db="EMBL/GenBank/DDBJ databases">
        <title>Draft Genome Sequences of Six Type Strains of the Genus Massilia.</title>
        <authorList>
            <person name="Miess H."/>
            <person name="Frediansyhah A."/>
            <person name="Gross H."/>
        </authorList>
    </citation>
    <scope>NUCLEOTIDE SEQUENCE [LARGE SCALE GENOMIC DNA]</scope>
    <source>
        <strain evidence="8 9">DSM 17473</strain>
    </source>
</reference>
<feature type="transmembrane region" description="Helical" evidence="6">
    <location>
        <begin position="131"/>
        <end position="154"/>
    </location>
</feature>
<comment type="subcellular location">
    <subcellularLocation>
        <location evidence="1">Cell membrane</location>
        <topology evidence="1">Multi-pass membrane protein</topology>
    </subcellularLocation>
</comment>
<keyword evidence="3 6" id="KW-0812">Transmembrane</keyword>
<feature type="transmembrane region" description="Helical" evidence="6">
    <location>
        <begin position="329"/>
        <end position="348"/>
    </location>
</feature>
<feature type="transmembrane region" description="Helical" evidence="6">
    <location>
        <begin position="239"/>
        <end position="262"/>
    </location>
</feature>
<dbReference type="EMBL" id="CP035913">
    <property type="protein sequence ID" value="QBE66816.1"/>
    <property type="molecule type" value="Genomic_DNA"/>
</dbReference>
<dbReference type="SUPFAM" id="SSF103473">
    <property type="entry name" value="MFS general substrate transporter"/>
    <property type="match status" value="1"/>
</dbReference>
<accession>A0A4P6L565</accession>
<dbReference type="Pfam" id="PF07690">
    <property type="entry name" value="MFS_1"/>
    <property type="match status" value="1"/>
</dbReference>
<feature type="transmembrane region" description="Helical" evidence="6">
    <location>
        <begin position="43"/>
        <end position="65"/>
    </location>
</feature>
<feature type="transmembrane region" description="Helical" evidence="6">
    <location>
        <begin position="305"/>
        <end position="323"/>
    </location>
</feature>
<protein>
    <submittedName>
        <fullName evidence="8">MFS transporter</fullName>
    </submittedName>
</protein>
<dbReference type="InterPro" id="IPR011701">
    <property type="entry name" value="MFS"/>
</dbReference>
<evidence type="ECO:0000256" key="5">
    <source>
        <dbReference type="ARBA" id="ARBA00023136"/>
    </source>
</evidence>
<evidence type="ECO:0000256" key="1">
    <source>
        <dbReference type="ARBA" id="ARBA00004651"/>
    </source>
</evidence>
<dbReference type="KEGG" id="plue:EWM63_30795"/>
<dbReference type="Proteomes" id="UP000290637">
    <property type="component" value="Chromosome"/>
</dbReference>